<dbReference type="Proteomes" id="UP000198729">
    <property type="component" value="Unassembled WGS sequence"/>
</dbReference>
<evidence type="ECO:0000313" key="2">
    <source>
        <dbReference type="Proteomes" id="UP000198729"/>
    </source>
</evidence>
<organism evidence="1 2">
    <name type="scientific">Nitrosomonas mobilis</name>
    <dbReference type="NCBI Taxonomy" id="51642"/>
    <lineage>
        <taxon>Bacteria</taxon>
        <taxon>Pseudomonadati</taxon>
        <taxon>Pseudomonadota</taxon>
        <taxon>Betaproteobacteria</taxon>
        <taxon>Nitrosomonadales</taxon>
        <taxon>Nitrosomonadaceae</taxon>
        <taxon>Nitrosomonas</taxon>
    </lineage>
</organism>
<name>A0A1G5SHT0_9PROT</name>
<proteinExistence type="predicted"/>
<gene>
    <name evidence="1" type="ORF">NSMM_480113</name>
</gene>
<keyword evidence="2" id="KW-1185">Reference proteome</keyword>
<evidence type="ECO:0000313" key="1">
    <source>
        <dbReference type="EMBL" id="SCZ86111.1"/>
    </source>
</evidence>
<accession>A0A1G5SHT0</accession>
<sequence length="39" mass="4447">MIISQLRTDQWYSSIGDNILADAIPDRLTHNRSSTATER</sequence>
<dbReference type="GO" id="GO:0005524">
    <property type="term" value="F:ATP binding"/>
    <property type="evidence" value="ECO:0007669"/>
    <property type="project" value="InterPro"/>
</dbReference>
<protein>
    <submittedName>
        <fullName evidence="1">Uncharacterized protein</fullName>
    </submittedName>
</protein>
<dbReference type="EMBL" id="FMWO01000056">
    <property type="protein sequence ID" value="SCZ86111.1"/>
    <property type="molecule type" value="Genomic_DNA"/>
</dbReference>
<dbReference type="AlphaFoldDB" id="A0A1G5SHT0"/>
<reference evidence="1 2" key="1">
    <citation type="submission" date="2016-10" db="EMBL/GenBank/DDBJ databases">
        <authorList>
            <person name="de Groot N.N."/>
        </authorList>
    </citation>
    <scope>NUCLEOTIDE SEQUENCE [LARGE SCALE GENOMIC DNA]</scope>
    <source>
        <strain evidence="1">1</strain>
    </source>
</reference>